<evidence type="ECO:0000259" key="3">
    <source>
        <dbReference type="Pfam" id="PF20249"/>
    </source>
</evidence>
<gene>
    <name evidence="4" type="ORF">J2W25_004295</name>
</gene>
<dbReference type="CDD" id="cd20707">
    <property type="entry name" value="MIX_III"/>
    <property type="match status" value="1"/>
</dbReference>
<keyword evidence="2" id="KW-1133">Transmembrane helix</keyword>
<dbReference type="NCBIfam" id="NF041559">
    <property type="entry name" value="BTH_I2691_fam"/>
    <property type="match status" value="1"/>
</dbReference>
<name>A0AAW8E0A4_9BURK</name>
<reference evidence="4" key="1">
    <citation type="submission" date="2023-07" db="EMBL/GenBank/DDBJ databases">
        <title>Sorghum-associated microbial communities from plants grown in Nebraska, USA.</title>
        <authorList>
            <person name="Schachtman D."/>
        </authorList>
    </citation>
    <scope>NUCLEOTIDE SEQUENCE</scope>
    <source>
        <strain evidence="4">DS2795</strain>
    </source>
</reference>
<dbReference type="EMBL" id="JAUSRR010000007">
    <property type="protein sequence ID" value="MDP9925252.1"/>
    <property type="molecule type" value="Genomic_DNA"/>
</dbReference>
<sequence>MNATARGVKARGGAHGVRQANAASRQVASCTGGGNCPLCQRLGLPVLLLRHAVVHNYVSGGRGYAKYPGQLGEKVDDKKLNHHSYALRTLRQGFVYVYFGKAGHWHVYAVTPNGYLRLLPDPDDIDCKTHRDLSVQCERKGDGIPASFIHLPTKVVEKGGNIWIAFSTAAWTKAVRTRYEKDPGKRMQVFDVAKLASTPGGQAHTFAPTAQMLHDHVEEYAADQTELTSRRTYQAIEVYTAKKLNLTWEDATPLTAARIGKAPETGNYVTAYETASGGKKISGVALIDAVGIVQELNASRLYFVEGRSSYCAIWERPLTISRSILGLKALTEQNALQSREVQEAASKKPDVQTETYHFPDDLGGQTATVTTTRAQRAADDARQMWGRLASNYDEAKRKSFQDKFDEGLRVLWTLVENCDTDWAAWARDPQWKTWFDDYDPESAEQQAELVKAFAPCLAGGIVESLLAPKASGPAAVTGKGTASAAGKAATTATKNAAAAQNTAGYILWKEWLAKQPAAPDNPVYRALFGNRQAILDNLLPDGGDVKKGDKIYDTVKGLVGSDEFERFLLAPVKQAAGLTKLAITTAMNRLGDQLQEAAHQGIMRAQAAAFKLYDKVDVLIFTANITVQEYVDLLSTQAFNKAQAVTKALNLQGKQAVRSILVGGMGVLRIRNPLARNTVMTVTFCLVIESEQLARIASLKGEELKNWLREKSGLKTISEKAKTAARMASAEVGKLRLSTMTLGVRAEQLLTELSQGLSFSGHEVNEMIGGMLTRSRTLLAGSTEIGWSAGTAFFQWWVLRQSLNDYRKAFGERLPDAQMAMASAVTGTTGATIEAFGQGMKLIAKVSSQEAGTALALSGAKWALRGSVVAAGAAMFDAMIEANAAQRSGAKGDHTARVLHTAAALAFTAAAVTGTAAVLSGSTAIFATGTLLGPFGWAIALVAIGVLFAMAAANAERSVAEVWLDRCYFGKHERTEGAWTDAQHADELAGLNAIALGLDGSVGYNDDWLGVGAVRGYDTVKMMVRVPAFEQETSAFAVTLSLLHKKRGWIQAIQLRSPNLAHLPSQDWKKDYGRESDDWMHQPVADWNMARKTLTGEVEASTKYFQKVHLRIDYWQDYVASPDAYALFELADED</sequence>
<evidence type="ECO:0000256" key="1">
    <source>
        <dbReference type="SAM" id="MobiDB-lite"/>
    </source>
</evidence>
<feature type="region of interest" description="Disordered" evidence="1">
    <location>
        <begin position="344"/>
        <end position="364"/>
    </location>
</feature>
<organism evidence="4 5">
    <name type="scientific">Variovorax boronicumulans</name>
    <dbReference type="NCBI Taxonomy" id="436515"/>
    <lineage>
        <taxon>Bacteria</taxon>
        <taxon>Pseudomonadati</taxon>
        <taxon>Pseudomonadota</taxon>
        <taxon>Betaproteobacteria</taxon>
        <taxon>Burkholderiales</taxon>
        <taxon>Comamonadaceae</taxon>
        <taxon>Variovorax</taxon>
    </lineage>
</organism>
<dbReference type="Pfam" id="PF20249">
    <property type="entry name" value="VasX_N"/>
    <property type="match status" value="1"/>
</dbReference>
<feature type="transmembrane region" description="Helical" evidence="2">
    <location>
        <begin position="935"/>
        <end position="953"/>
    </location>
</feature>
<dbReference type="InterPro" id="IPR046864">
    <property type="entry name" value="VasX_N"/>
</dbReference>
<evidence type="ECO:0000256" key="2">
    <source>
        <dbReference type="SAM" id="Phobius"/>
    </source>
</evidence>
<dbReference type="RefSeq" id="WP_307582065.1">
    <property type="nucleotide sequence ID" value="NZ_JAUSRQ010000001.1"/>
</dbReference>
<comment type="caution">
    <text evidence="4">The sequence shown here is derived from an EMBL/GenBank/DDBJ whole genome shotgun (WGS) entry which is preliminary data.</text>
</comment>
<keyword evidence="2" id="KW-0472">Membrane</keyword>
<protein>
    <recommendedName>
        <fullName evidence="3">Toxin VasX N-terminal region domain-containing protein</fullName>
    </recommendedName>
</protein>
<evidence type="ECO:0000313" key="5">
    <source>
        <dbReference type="Proteomes" id="UP001244295"/>
    </source>
</evidence>
<accession>A0AAW8E0A4</accession>
<dbReference type="InterPro" id="IPR048126">
    <property type="entry name" value="Toxin_VasX"/>
</dbReference>
<dbReference type="Proteomes" id="UP001244295">
    <property type="component" value="Unassembled WGS sequence"/>
</dbReference>
<dbReference type="AlphaFoldDB" id="A0AAW8E0A4"/>
<feature type="transmembrane region" description="Helical" evidence="2">
    <location>
        <begin position="901"/>
        <end position="929"/>
    </location>
</feature>
<feature type="domain" description="Toxin VasX N-terminal region" evidence="3">
    <location>
        <begin position="36"/>
        <end position="195"/>
    </location>
</feature>
<keyword evidence="2" id="KW-0812">Transmembrane</keyword>
<proteinExistence type="predicted"/>
<evidence type="ECO:0000313" key="4">
    <source>
        <dbReference type="EMBL" id="MDP9925252.1"/>
    </source>
</evidence>